<dbReference type="InterPro" id="IPR013083">
    <property type="entry name" value="Znf_RING/FYVE/PHD"/>
</dbReference>
<evidence type="ECO:0000313" key="2">
    <source>
        <dbReference type="Proteomes" id="UP000566819"/>
    </source>
</evidence>
<organism evidence="1 2">
    <name type="scientific">Cudoniella acicularis</name>
    <dbReference type="NCBI Taxonomy" id="354080"/>
    <lineage>
        <taxon>Eukaryota</taxon>
        <taxon>Fungi</taxon>
        <taxon>Dikarya</taxon>
        <taxon>Ascomycota</taxon>
        <taxon>Pezizomycotina</taxon>
        <taxon>Leotiomycetes</taxon>
        <taxon>Helotiales</taxon>
        <taxon>Tricladiaceae</taxon>
        <taxon>Cudoniella</taxon>
    </lineage>
</organism>
<evidence type="ECO:0000313" key="1">
    <source>
        <dbReference type="EMBL" id="KAF4636760.1"/>
    </source>
</evidence>
<name>A0A8H4RXA5_9HELO</name>
<gene>
    <name evidence="1" type="ORF">G7Y89_g1312</name>
</gene>
<accession>A0A8H4RXA5</accession>
<comment type="caution">
    <text evidence="1">The sequence shown here is derived from an EMBL/GenBank/DDBJ whole genome shotgun (WGS) entry which is preliminary data.</text>
</comment>
<dbReference type="EMBL" id="JAAMPI010000050">
    <property type="protein sequence ID" value="KAF4636760.1"/>
    <property type="molecule type" value="Genomic_DNA"/>
</dbReference>
<reference evidence="1 2" key="1">
    <citation type="submission" date="2020-03" db="EMBL/GenBank/DDBJ databases">
        <title>Draft Genome Sequence of Cudoniella acicularis.</title>
        <authorList>
            <person name="Buettner E."/>
            <person name="Kellner H."/>
        </authorList>
    </citation>
    <scope>NUCLEOTIDE SEQUENCE [LARGE SCALE GENOMIC DNA]</scope>
    <source>
        <strain evidence="1 2">DSM 108380</strain>
    </source>
</reference>
<dbReference type="AlphaFoldDB" id="A0A8H4RXA5"/>
<keyword evidence="2" id="KW-1185">Reference proteome</keyword>
<protein>
    <submittedName>
        <fullName evidence="1">Uncharacterized protein</fullName>
    </submittedName>
</protein>
<dbReference type="Proteomes" id="UP000566819">
    <property type="component" value="Unassembled WGS sequence"/>
</dbReference>
<proteinExistence type="predicted"/>
<dbReference type="Gene3D" id="3.30.40.10">
    <property type="entry name" value="Zinc/RING finger domain, C3HC4 (zinc finger)"/>
    <property type="match status" value="1"/>
</dbReference>
<sequence>MACRDVHRYYRICGHTTRFIEHDTDCQHPDSSIPSAEGERNCSPPLSLLYTPEFINDRCGEPNCREDFVSNEHTEVEVSKFRTIVRNFEKNHEEEFNEILSGFVVETEDPPDTDCPMCSTSLHDQPFDEWGYPSNVKGGGIVRALSCHPEYMMHIECLVKCIWENDQCQICRKKWNFLFFNGTKPRLYRWIPNMGRNGNHEVQIDGFITPTESLLSNRRNLKLRLFQRDDRWGKHNDWKALNEERINQEEPGEPAGPVEVPGEQMQVQISNALHVNEEAEERPENPEAPQKAPPLVLEEHDSEYRESYQQEIHRVPTVYSGASTIVDIHVEDDSPHL</sequence>
<dbReference type="SUPFAM" id="SSF57850">
    <property type="entry name" value="RING/U-box"/>
    <property type="match status" value="1"/>
</dbReference>